<reference evidence="2" key="1">
    <citation type="submission" date="2022-03" db="EMBL/GenBank/DDBJ databases">
        <authorList>
            <person name="Lindestad O."/>
        </authorList>
    </citation>
    <scope>NUCLEOTIDE SEQUENCE</scope>
</reference>
<name>A0A8S4SEW8_9NEOP</name>
<proteinExistence type="predicted"/>
<feature type="region of interest" description="Disordered" evidence="1">
    <location>
        <begin position="39"/>
        <end position="69"/>
    </location>
</feature>
<gene>
    <name evidence="2" type="primary">jg14692</name>
    <name evidence="2" type="ORF">PAEG_LOCUS25784</name>
</gene>
<evidence type="ECO:0000256" key="1">
    <source>
        <dbReference type="SAM" id="MobiDB-lite"/>
    </source>
</evidence>
<organism evidence="2 3">
    <name type="scientific">Pararge aegeria aegeria</name>
    <dbReference type="NCBI Taxonomy" id="348720"/>
    <lineage>
        <taxon>Eukaryota</taxon>
        <taxon>Metazoa</taxon>
        <taxon>Ecdysozoa</taxon>
        <taxon>Arthropoda</taxon>
        <taxon>Hexapoda</taxon>
        <taxon>Insecta</taxon>
        <taxon>Pterygota</taxon>
        <taxon>Neoptera</taxon>
        <taxon>Endopterygota</taxon>
        <taxon>Lepidoptera</taxon>
        <taxon>Glossata</taxon>
        <taxon>Ditrysia</taxon>
        <taxon>Papilionoidea</taxon>
        <taxon>Nymphalidae</taxon>
        <taxon>Satyrinae</taxon>
        <taxon>Satyrini</taxon>
        <taxon>Parargina</taxon>
        <taxon>Pararge</taxon>
    </lineage>
</organism>
<evidence type="ECO:0000313" key="3">
    <source>
        <dbReference type="Proteomes" id="UP000838756"/>
    </source>
</evidence>
<dbReference type="EMBL" id="CAKXAJ010026349">
    <property type="protein sequence ID" value="CAH2267221.1"/>
    <property type="molecule type" value="Genomic_DNA"/>
</dbReference>
<keyword evidence="3" id="KW-1185">Reference proteome</keyword>
<protein>
    <submittedName>
        <fullName evidence="2">Jg14692 protein</fullName>
    </submittedName>
</protein>
<evidence type="ECO:0000313" key="2">
    <source>
        <dbReference type="EMBL" id="CAH2267221.1"/>
    </source>
</evidence>
<comment type="caution">
    <text evidence="2">The sequence shown here is derived from an EMBL/GenBank/DDBJ whole genome shotgun (WGS) entry which is preliminary data.</text>
</comment>
<accession>A0A8S4SEW8</accession>
<dbReference type="AlphaFoldDB" id="A0A8S4SEW8"/>
<feature type="compositionally biased region" description="Polar residues" evidence="1">
    <location>
        <begin position="39"/>
        <end position="51"/>
    </location>
</feature>
<dbReference type="Proteomes" id="UP000838756">
    <property type="component" value="Unassembled WGS sequence"/>
</dbReference>
<sequence length="133" mass="15196">MVVIFIPYPSSVFGRPRTGTLISLAALLLKDGNDLGQKANHSIDLNQSPITMSEEKRKDHNKKKNYPVLEDQTRKNSRIVYSQRAENRTRVLLLIRTQLSSLRQGGRGKVKHDDDLRKLTKFERCCQCITSEA</sequence>